<comment type="catalytic activity">
    <reaction evidence="10">
        <text>a very-long-chain acyl-CoA + malonyl-CoA + H(+) = a very-long-chain 3-oxoacyl-CoA + CO2 + CoA</text>
        <dbReference type="Rhea" id="RHEA:32727"/>
        <dbReference type="ChEBI" id="CHEBI:15378"/>
        <dbReference type="ChEBI" id="CHEBI:16526"/>
        <dbReference type="ChEBI" id="CHEBI:57287"/>
        <dbReference type="ChEBI" id="CHEBI:57384"/>
        <dbReference type="ChEBI" id="CHEBI:90725"/>
        <dbReference type="ChEBI" id="CHEBI:90736"/>
        <dbReference type="EC" id="2.3.1.199"/>
    </reaction>
</comment>
<keyword evidence="12" id="KW-1185">Reference proteome</keyword>
<organism evidence="11 12">
    <name type="scientific">Exocentrus adspersus</name>
    <dbReference type="NCBI Taxonomy" id="1586481"/>
    <lineage>
        <taxon>Eukaryota</taxon>
        <taxon>Metazoa</taxon>
        <taxon>Ecdysozoa</taxon>
        <taxon>Arthropoda</taxon>
        <taxon>Hexapoda</taxon>
        <taxon>Insecta</taxon>
        <taxon>Pterygota</taxon>
        <taxon>Neoptera</taxon>
        <taxon>Endopterygota</taxon>
        <taxon>Coleoptera</taxon>
        <taxon>Polyphaga</taxon>
        <taxon>Cucujiformia</taxon>
        <taxon>Chrysomeloidea</taxon>
        <taxon>Cerambycidae</taxon>
        <taxon>Lamiinae</taxon>
        <taxon>Acanthocinini</taxon>
        <taxon>Exocentrus</taxon>
    </lineage>
</organism>
<dbReference type="EMBL" id="JANEYG010000488">
    <property type="protein sequence ID" value="KAJ8909586.1"/>
    <property type="molecule type" value="Genomic_DNA"/>
</dbReference>
<feature type="transmembrane region" description="Helical" evidence="10">
    <location>
        <begin position="335"/>
        <end position="356"/>
    </location>
</feature>
<dbReference type="PANTHER" id="PTHR11157:SF126">
    <property type="entry name" value="ELONGATION OF VERY LONG CHAIN FATTY ACIDS PROTEIN"/>
    <property type="match status" value="1"/>
</dbReference>
<keyword evidence="2 10" id="KW-0444">Lipid biosynthesis</keyword>
<keyword evidence="4 10" id="KW-0812">Transmembrane</keyword>
<evidence type="ECO:0000256" key="6">
    <source>
        <dbReference type="ARBA" id="ARBA00022989"/>
    </source>
</evidence>
<keyword evidence="6 10" id="KW-1133">Transmembrane helix</keyword>
<comment type="caution">
    <text evidence="11">The sequence shown here is derived from an EMBL/GenBank/DDBJ whole genome shotgun (WGS) entry which is preliminary data.</text>
</comment>
<evidence type="ECO:0000256" key="1">
    <source>
        <dbReference type="ARBA" id="ARBA00004141"/>
    </source>
</evidence>
<protein>
    <recommendedName>
        <fullName evidence="10">Elongation of very long chain fatty acids protein</fullName>
        <ecNumber evidence="10">2.3.1.199</ecNumber>
    </recommendedName>
    <alternativeName>
        <fullName evidence="10">Very-long-chain 3-oxoacyl-CoA synthase</fullName>
    </alternativeName>
</protein>
<evidence type="ECO:0000313" key="12">
    <source>
        <dbReference type="Proteomes" id="UP001159042"/>
    </source>
</evidence>
<keyword evidence="8 10" id="KW-0472">Membrane</keyword>
<dbReference type="GO" id="GO:0042761">
    <property type="term" value="P:very long-chain fatty acid biosynthetic process"/>
    <property type="evidence" value="ECO:0007669"/>
    <property type="project" value="TreeGrafter"/>
</dbReference>
<dbReference type="GO" id="GO:0009922">
    <property type="term" value="F:fatty acid elongase activity"/>
    <property type="evidence" value="ECO:0007669"/>
    <property type="project" value="UniProtKB-EC"/>
</dbReference>
<evidence type="ECO:0000256" key="2">
    <source>
        <dbReference type="ARBA" id="ARBA00022516"/>
    </source>
</evidence>
<dbReference type="EC" id="2.3.1.199" evidence="10"/>
<evidence type="ECO:0000256" key="5">
    <source>
        <dbReference type="ARBA" id="ARBA00022832"/>
    </source>
</evidence>
<feature type="transmembrane region" description="Helical" evidence="10">
    <location>
        <begin position="311"/>
        <end position="329"/>
    </location>
</feature>
<dbReference type="Pfam" id="PF01151">
    <property type="entry name" value="ELO"/>
    <property type="match status" value="2"/>
</dbReference>
<dbReference type="PROSITE" id="PS01188">
    <property type="entry name" value="ELO"/>
    <property type="match status" value="1"/>
</dbReference>
<feature type="transmembrane region" description="Helical" evidence="10">
    <location>
        <begin position="71"/>
        <end position="88"/>
    </location>
</feature>
<keyword evidence="5 10" id="KW-0276">Fatty acid metabolism</keyword>
<reference evidence="11 12" key="1">
    <citation type="journal article" date="2023" name="Insect Mol. Biol.">
        <title>Genome sequencing provides insights into the evolution of gene families encoding plant cell wall-degrading enzymes in longhorned beetles.</title>
        <authorList>
            <person name="Shin N.R."/>
            <person name="Okamura Y."/>
            <person name="Kirsch R."/>
            <person name="Pauchet Y."/>
        </authorList>
    </citation>
    <scope>NUCLEOTIDE SEQUENCE [LARGE SCALE GENOMIC DNA]</scope>
    <source>
        <strain evidence="11">EAD_L_NR</strain>
    </source>
</reference>
<keyword evidence="9 10" id="KW-0275">Fatty acid biosynthesis</keyword>
<feature type="transmembrane region" description="Helical" evidence="10">
    <location>
        <begin position="246"/>
        <end position="265"/>
    </location>
</feature>
<dbReference type="GO" id="GO:0034625">
    <property type="term" value="P:fatty acid elongation, monounsaturated fatty acid"/>
    <property type="evidence" value="ECO:0007669"/>
    <property type="project" value="TreeGrafter"/>
</dbReference>
<evidence type="ECO:0000256" key="8">
    <source>
        <dbReference type="ARBA" id="ARBA00023136"/>
    </source>
</evidence>
<dbReference type="GO" id="GO:0019367">
    <property type="term" value="P:fatty acid elongation, saturated fatty acid"/>
    <property type="evidence" value="ECO:0007669"/>
    <property type="project" value="TreeGrafter"/>
</dbReference>
<dbReference type="InterPro" id="IPR030457">
    <property type="entry name" value="ELO_CS"/>
</dbReference>
<dbReference type="AlphaFoldDB" id="A0AAV8V5Y4"/>
<dbReference type="InterPro" id="IPR002076">
    <property type="entry name" value="ELO_fam"/>
</dbReference>
<evidence type="ECO:0000256" key="9">
    <source>
        <dbReference type="ARBA" id="ARBA00023160"/>
    </source>
</evidence>
<dbReference type="GO" id="GO:0005789">
    <property type="term" value="C:endoplasmic reticulum membrane"/>
    <property type="evidence" value="ECO:0007669"/>
    <property type="project" value="TreeGrafter"/>
</dbReference>
<dbReference type="Proteomes" id="UP001159042">
    <property type="component" value="Unassembled WGS sequence"/>
</dbReference>
<dbReference type="PANTHER" id="PTHR11157">
    <property type="entry name" value="FATTY ACID ACYL TRANSFERASE-RELATED"/>
    <property type="match status" value="1"/>
</dbReference>
<evidence type="ECO:0000256" key="4">
    <source>
        <dbReference type="ARBA" id="ARBA00022692"/>
    </source>
</evidence>
<sequence>MPKIGLYFRRSKPNLHKGCDPPRIDADPRTDDFYLVSPLIPLSIGLAYLYFVYSLGPRLMQNRKPFNIANIIRLFNLIQIIANAYVAVQGLKYTLTIMKPCKPIDYTINYGSNLALHVAYGYYLLKIFDLFDTVSIFWYSPTSSIIFAHYPCYVRSSIIDSNERSKWNYNILEDFLKITISGYGAKTVEIDRYPRHCFEVMLYRVIQKEKIIFNVSYSKGRSSLRKHFWTNVFFVLRKSYRQINFLHVYHHFFIVIGVWIGLRYVAGGESLWIGSLNSCVHVVMYLYYLLATFDDKWKSTKYKKILTQLQIIQFLILMIIYFNTVIVSSCQFPKWIGFLLVPQCCFMILLFGDFYIKTYLINKNKK</sequence>
<evidence type="ECO:0000256" key="7">
    <source>
        <dbReference type="ARBA" id="ARBA00023098"/>
    </source>
</evidence>
<evidence type="ECO:0000256" key="10">
    <source>
        <dbReference type="RuleBase" id="RU361115"/>
    </source>
</evidence>
<comment type="subcellular location">
    <subcellularLocation>
        <location evidence="1">Membrane</location>
        <topology evidence="1">Multi-pass membrane protein</topology>
    </subcellularLocation>
</comment>
<keyword evidence="7 10" id="KW-0443">Lipid metabolism</keyword>
<proteinExistence type="inferred from homology"/>
<keyword evidence="3 10" id="KW-0808">Transferase</keyword>
<evidence type="ECO:0000313" key="11">
    <source>
        <dbReference type="EMBL" id="KAJ8909586.1"/>
    </source>
</evidence>
<dbReference type="GO" id="GO:0034626">
    <property type="term" value="P:fatty acid elongation, polyunsaturated fatty acid"/>
    <property type="evidence" value="ECO:0007669"/>
    <property type="project" value="TreeGrafter"/>
</dbReference>
<dbReference type="GO" id="GO:0030148">
    <property type="term" value="P:sphingolipid biosynthetic process"/>
    <property type="evidence" value="ECO:0007669"/>
    <property type="project" value="TreeGrafter"/>
</dbReference>
<feature type="transmembrane region" description="Helical" evidence="10">
    <location>
        <begin position="271"/>
        <end position="290"/>
    </location>
</feature>
<comment type="similarity">
    <text evidence="10">Belongs to the ELO family.</text>
</comment>
<feature type="transmembrane region" description="Helical" evidence="10">
    <location>
        <begin position="33"/>
        <end position="51"/>
    </location>
</feature>
<name>A0AAV8V5Y4_9CUCU</name>
<evidence type="ECO:0000256" key="3">
    <source>
        <dbReference type="ARBA" id="ARBA00022679"/>
    </source>
</evidence>
<gene>
    <name evidence="11" type="ORF">NQ315_016600</name>
</gene>
<accession>A0AAV8V5Y4</accession>